<dbReference type="AlphaFoldDB" id="A0A426XXR6"/>
<gene>
    <name evidence="2" type="ORF">B296_00044343</name>
</gene>
<feature type="region of interest" description="Disordered" evidence="1">
    <location>
        <begin position="1"/>
        <end position="130"/>
    </location>
</feature>
<accession>A0A426XXR6</accession>
<protein>
    <submittedName>
        <fullName evidence="2">Uncharacterized protein</fullName>
    </submittedName>
</protein>
<evidence type="ECO:0000313" key="3">
    <source>
        <dbReference type="Proteomes" id="UP000287651"/>
    </source>
</evidence>
<proteinExistence type="predicted"/>
<name>A0A426XXR6_ENSVE</name>
<dbReference type="Proteomes" id="UP000287651">
    <property type="component" value="Unassembled WGS sequence"/>
</dbReference>
<evidence type="ECO:0000256" key="1">
    <source>
        <dbReference type="SAM" id="MobiDB-lite"/>
    </source>
</evidence>
<evidence type="ECO:0000313" key="2">
    <source>
        <dbReference type="EMBL" id="RRT44262.1"/>
    </source>
</evidence>
<feature type="compositionally biased region" description="Basic residues" evidence="1">
    <location>
        <begin position="86"/>
        <end position="105"/>
    </location>
</feature>
<sequence length="341" mass="37039">MAIASSPPHAYSSCYCHQPELSQPTTIAMTDGRDECEEEGRQQSEPSRSPLPRPPPLLLTLTPQGGGRGEGNWVSARGRGGSGQSPHKHLRLSTSLKGKRKRERRWKGAEATQRALANKGSKRGQRRQPGEEAECWRALLVLPKGDFILTGEEVARTFGLTSVVTSGMTESYSGLVGVVVWGEDMVHHATLMARGGGVGWRSVWTPPPRMLILSSGVMVGADAKALQALEAMKSHHDFDSTISLKSLASIQKHFSILNECVLHAPGPGQWSYHSYPEGFSISIDALEVGLRFPLHPVIGECLGWWQISSHDARQSPNYTGASRSRFLDPGFNTATLAGTAR</sequence>
<organism evidence="2 3">
    <name type="scientific">Ensete ventricosum</name>
    <name type="common">Abyssinian banana</name>
    <name type="synonym">Musa ensete</name>
    <dbReference type="NCBI Taxonomy" id="4639"/>
    <lineage>
        <taxon>Eukaryota</taxon>
        <taxon>Viridiplantae</taxon>
        <taxon>Streptophyta</taxon>
        <taxon>Embryophyta</taxon>
        <taxon>Tracheophyta</taxon>
        <taxon>Spermatophyta</taxon>
        <taxon>Magnoliopsida</taxon>
        <taxon>Liliopsida</taxon>
        <taxon>Zingiberales</taxon>
        <taxon>Musaceae</taxon>
        <taxon>Ensete</taxon>
    </lineage>
</organism>
<comment type="caution">
    <text evidence="2">The sequence shown here is derived from an EMBL/GenBank/DDBJ whole genome shotgun (WGS) entry which is preliminary data.</text>
</comment>
<dbReference type="EMBL" id="AMZH03016580">
    <property type="protein sequence ID" value="RRT44262.1"/>
    <property type="molecule type" value="Genomic_DNA"/>
</dbReference>
<reference evidence="2 3" key="1">
    <citation type="journal article" date="2014" name="Agronomy (Basel)">
        <title>A Draft Genome Sequence for Ensete ventricosum, the Drought-Tolerant Tree Against Hunger.</title>
        <authorList>
            <person name="Harrison J."/>
            <person name="Moore K.A."/>
            <person name="Paszkiewicz K."/>
            <person name="Jones T."/>
            <person name="Grant M."/>
            <person name="Ambacheew D."/>
            <person name="Muzemil S."/>
            <person name="Studholme D.J."/>
        </authorList>
    </citation>
    <scope>NUCLEOTIDE SEQUENCE [LARGE SCALE GENOMIC DNA]</scope>
</reference>